<evidence type="ECO:0000313" key="1">
    <source>
        <dbReference type="EMBL" id="MDL2345008.1"/>
    </source>
</evidence>
<keyword evidence="2" id="KW-1185">Reference proteome</keyword>
<dbReference type="RefSeq" id="WP_285524335.1">
    <property type="nucleotide sequence ID" value="NZ_JASNGB010000136.1"/>
</dbReference>
<accession>A0ABT7JM45</accession>
<evidence type="ECO:0000313" key="2">
    <source>
        <dbReference type="Proteomes" id="UP001302059"/>
    </source>
</evidence>
<organism evidence="1 2">
    <name type="scientific">Deinococcus rhizophilus</name>
    <dbReference type="NCBI Taxonomy" id="3049544"/>
    <lineage>
        <taxon>Bacteria</taxon>
        <taxon>Thermotogati</taxon>
        <taxon>Deinococcota</taxon>
        <taxon>Deinococci</taxon>
        <taxon>Deinococcales</taxon>
        <taxon>Deinococcaceae</taxon>
        <taxon>Deinococcus</taxon>
    </lineage>
</organism>
<dbReference type="InterPro" id="IPR036374">
    <property type="entry name" value="OxRdtase_Mopterin-bd_sf"/>
</dbReference>
<sequence length="174" mass="18691">MTLALGPAVLGAVLPGGWGQAAGAAFSYLRTARPIPAPQPGERPLLRLEGKAQALTLTRSQLLALPTVRYATRHAQLGRTFTYEGVPLRDLARLGGFAGQDMRLHASNGYVTTIAARDYGAAPIMLAHTANGRPIPTLDKGPLTVVLPPDERRFPRSQYGSAWVWFVERISPAP</sequence>
<evidence type="ECO:0008006" key="3">
    <source>
        <dbReference type="Google" id="ProtNLM"/>
    </source>
</evidence>
<reference evidence="1 2" key="1">
    <citation type="submission" date="2023-05" db="EMBL/GenBank/DDBJ databases">
        <authorList>
            <person name="Gao F."/>
        </authorList>
    </citation>
    <scope>NUCLEOTIDE SEQUENCE [LARGE SCALE GENOMIC DNA]</scope>
    <source>
        <strain evidence="1 2">MIMF12</strain>
    </source>
</reference>
<protein>
    <recommendedName>
        <fullName evidence="3">Oxidoreductase molybdopterin-binding domain-containing protein</fullName>
    </recommendedName>
</protein>
<dbReference type="Gene3D" id="3.90.420.10">
    <property type="entry name" value="Oxidoreductase, molybdopterin-binding domain"/>
    <property type="match status" value="1"/>
</dbReference>
<proteinExistence type="predicted"/>
<gene>
    <name evidence="1" type="ORF">QOL99_12725</name>
</gene>
<comment type="caution">
    <text evidence="1">The sequence shown here is derived from an EMBL/GenBank/DDBJ whole genome shotgun (WGS) entry which is preliminary data.</text>
</comment>
<dbReference type="SUPFAM" id="SSF56524">
    <property type="entry name" value="Oxidoreductase molybdopterin-binding domain"/>
    <property type="match status" value="1"/>
</dbReference>
<dbReference type="EMBL" id="JASNGB010000136">
    <property type="protein sequence ID" value="MDL2345008.1"/>
    <property type="molecule type" value="Genomic_DNA"/>
</dbReference>
<dbReference type="Proteomes" id="UP001302059">
    <property type="component" value="Unassembled WGS sequence"/>
</dbReference>
<name>A0ABT7JM45_9DEIO</name>